<gene>
    <name evidence="1" type="ORF">PQR03_17440</name>
</gene>
<dbReference type="Gene3D" id="3.10.450.530">
    <property type="entry name" value="Ribonuclease toxin, BrnT, of type II toxin-antitoxin system"/>
    <property type="match status" value="1"/>
</dbReference>
<evidence type="ECO:0000313" key="1">
    <source>
        <dbReference type="EMBL" id="MFM0239912.1"/>
    </source>
</evidence>
<protein>
    <submittedName>
        <fullName evidence="1">BrnT family toxin</fullName>
    </submittedName>
</protein>
<proteinExistence type="predicted"/>
<dbReference type="InterPro" id="IPR007460">
    <property type="entry name" value="BrnT_toxin"/>
</dbReference>
<evidence type="ECO:0000313" key="2">
    <source>
        <dbReference type="Proteomes" id="UP001629274"/>
    </source>
</evidence>
<accession>A0ABW9BHN9</accession>
<reference evidence="1 2" key="1">
    <citation type="journal article" date="2024" name="Chem. Sci.">
        <title>Discovery of megapolipeptins by genome mining of a Burkholderiales bacteria collection.</title>
        <authorList>
            <person name="Paulo B.S."/>
            <person name="Recchia M.J.J."/>
            <person name="Lee S."/>
            <person name="Fergusson C.H."/>
            <person name="Romanowski S.B."/>
            <person name="Hernandez A."/>
            <person name="Krull N."/>
            <person name="Liu D.Y."/>
            <person name="Cavanagh H."/>
            <person name="Bos A."/>
            <person name="Gray C.A."/>
            <person name="Murphy B.T."/>
            <person name="Linington R.G."/>
            <person name="Eustaquio A.S."/>
        </authorList>
    </citation>
    <scope>NUCLEOTIDE SEQUENCE [LARGE SCALE GENOMIC DNA]</scope>
    <source>
        <strain evidence="1 2">RL17-351-BIE-A</strain>
    </source>
</reference>
<name>A0ABW9BHN9_9BURK</name>
<keyword evidence="2" id="KW-1185">Reference proteome</keyword>
<dbReference type="EMBL" id="JAQQDR010000006">
    <property type="protein sequence ID" value="MFM0239912.1"/>
    <property type="molecule type" value="Genomic_DNA"/>
</dbReference>
<comment type="caution">
    <text evidence="1">The sequence shown here is derived from an EMBL/GenBank/DDBJ whole genome shotgun (WGS) entry which is preliminary data.</text>
</comment>
<dbReference type="InterPro" id="IPR038573">
    <property type="entry name" value="BrnT_sf"/>
</dbReference>
<organism evidence="1 2">
    <name type="scientific">Paraburkholderia phytofirmans</name>
    <dbReference type="NCBI Taxonomy" id="261302"/>
    <lineage>
        <taxon>Bacteria</taxon>
        <taxon>Pseudomonadati</taxon>
        <taxon>Pseudomonadota</taxon>
        <taxon>Betaproteobacteria</taxon>
        <taxon>Burkholderiales</taxon>
        <taxon>Burkholderiaceae</taxon>
        <taxon>Paraburkholderia</taxon>
    </lineage>
</organism>
<dbReference type="Proteomes" id="UP001629274">
    <property type="component" value="Unassembled WGS sequence"/>
</dbReference>
<dbReference type="Pfam" id="PF04365">
    <property type="entry name" value="BrnT_toxin"/>
    <property type="match status" value="1"/>
</dbReference>
<sequence>MYKRQYRWRVLFEWDEIKNQINIRKHGIDFQDAIDVFNHPLLTALDRREDYGEDRWFAMGWIANIVGIVVYVERVEDVVRIISARKATRHEVRHFKQRVWH</sequence>
<dbReference type="RefSeq" id="WP_408262401.1">
    <property type="nucleotide sequence ID" value="NZ_JAQQCK010000006.1"/>
</dbReference>